<evidence type="ECO:0000256" key="1">
    <source>
        <dbReference type="SAM" id="MobiDB-lite"/>
    </source>
</evidence>
<dbReference type="PANTHER" id="PTHR31210:SF43">
    <property type="entry name" value="STORAGE PROTEIN-RELATED"/>
    <property type="match status" value="1"/>
</dbReference>
<keyword evidence="3" id="KW-1185">Reference proteome</keyword>
<evidence type="ECO:0000313" key="2">
    <source>
        <dbReference type="EMBL" id="ORZ34191.1"/>
    </source>
</evidence>
<dbReference type="STRING" id="765915.A0A1Y2HK14"/>
<protein>
    <submittedName>
        <fullName evidence="2">Uncharacterized protein</fullName>
    </submittedName>
</protein>
<feature type="region of interest" description="Disordered" evidence="1">
    <location>
        <begin position="1"/>
        <end position="27"/>
    </location>
</feature>
<reference evidence="2 3" key="1">
    <citation type="submission" date="2016-07" db="EMBL/GenBank/DDBJ databases">
        <title>Pervasive Adenine N6-methylation of Active Genes in Fungi.</title>
        <authorList>
            <consortium name="DOE Joint Genome Institute"/>
            <person name="Mondo S.J."/>
            <person name="Dannebaum R.O."/>
            <person name="Kuo R.C."/>
            <person name="Labutti K."/>
            <person name="Haridas S."/>
            <person name="Kuo A."/>
            <person name="Salamov A."/>
            <person name="Ahrendt S.R."/>
            <person name="Lipzen A."/>
            <person name="Sullivan W."/>
            <person name="Andreopoulos W.B."/>
            <person name="Clum A."/>
            <person name="Lindquist E."/>
            <person name="Daum C."/>
            <person name="Ramamoorthy G.K."/>
            <person name="Gryganskyi A."/>
            <person name="Culley D."/>
            <person name="Magnuson J.K."/>
            <person name="James T.Y."/>
            <person name="O'Malley M.A."/>
            <person name="Stajich J.E."/>
            <person name="Spatafora J.W."/>
            <person name="Visel A."/>
            <person name="Grigoriev I.V."/>
        </authorList>
    </citation>
    <scope>NUCLEOTIDE SEQUENCE [LARGE SCALE GENOMIC DNA]</scope>
    <source>
        <strain evidence="2 3">PL171</strain>
    </source>
</reference>
<comment type="caution">
    <text evidence="2">The sequence shown here is derived from an EMBL/GenBank/DDBJ whole genome shotgun (WGS) entry which is preliminary data.</text>
</comment>
<organism evidence="2 3">
    <name type="scientific">Catenaria anguillulae PL171</name>
    <dbReference type="NCBI Taxonomy" id="765915"/>
    <lineage>
        <taxon>Eukaryota</taxon>
        <taxon>Fungi</taxon>
        <taxon>Fungi incertae sedis</taxon>
        <taxon>Blastocladiomycota</taxon>
        <taxon>Blastocladiomycetes</taxon>
        <taxon>Blastocladiales</taxon>
        <taxon>Catenariaceae</taxon>
        <taxon>Catenaria</taxon>
    </lineage>
</organism>
<proteinExistence type="predicted"/>
<gene>
    <name evidence="2" type="ORF">BCR44DRAFT_1436752</name>
</gene>
<feature type="compositionally biased region" description="Low complexity" evidence="1">
    <location>
        <begin position="1"/>
        <end position="11"/>
    </location>
</feature>
<evidence type="ECO:0000313" key="3">
    <source>
        <dbReference type="Proteomes" id="UP000193411"/>
    </source>
</evidence>
<dbReference type="Pfam" id="PF05212">
    <property type="entry name" value="DUF707"/>
    <property type="match status" value="1"/>
</dbReference>
<dbReference type="OrthoDB" id="9985979at2759"/>
<name>A0A1Y2HK14_9FUNG</name>
<sequence>MSLLPHSSNPPSTQPSPFPSPSAASARPTLHQLSTHARFYSRLLLAWLKAQPPLTLATLLTLALTIVVLLLPSPWTPPVTLPATWHRLLPPSASLFAFSEREPGNLARITSGIAPRDPPLARKPGLIAVPVGIKSLPVIAPVLQQFHAEGFDVIVFHYDAGDAVWAKQVPEYKHWAAVSAHRQSKFWFAKRFLTPAVVDNYDYLFLWDDDFVQLLKDHHIHVGQPALLSGTQPNWQKPLVSVHNHTGAVGRFTSFVEVMFPVFSRAAWPCAWRLLPYDGVSFWGADNAWYPVCASHGMCRFAVMDAMPVHHLDKRSLGQNVGVNLRELEHYRALVHLPCDAIDKLDKGLEVPVGDRPRVHVSQEMLEQASHPVANAGAPVTVERVRGKPWEPSDAVRRVCRYLKKHPFAKEDEFYSIRNLTLADRGGSKQCPEPAFFDVKPVSWWGPEESPPPKQTGYWVGREEELEKVRKIKLREIEERKKSGGKNKGSW</sequence>
<dbReference type="Proteomes" id="UP000193411">
    <property type="component" value="Unassembled WGS sequence"/>
</dbReference>
<dbReference type="EMBL" id="MCFL01000030">
    <property type="protein sequence ID" value="ORZ34191.1"/>
    <property type="molecule type" value="Genomic_DNA"/>
</dbReference>
<dbReference type="PANTHER" id="PTHR31210">
    <property type="entry name" value="OS06G0731900 PROTEIN"/>
    <property type="match status" value="1"/>
</dbReference>
<dbReference type="InterPro" id="IPR007877">
    <property type="entry name" value="DUF707"/>
</dbReference>
<accession>A0A1Y2HK14</accession>
<dbReference type="AlphaFoldDB" id="A0A1Y2HK14"/>